<proteinExistence type="predicted"/>
<reference evidence="1 2" key="1">
    <citation type="submission" date="2016-10" db="EMBL/GenBank/DDBJ databases">
        <authorList>
            <person name="de Groot N.N."/>
        </authorList>
    </citation>
    <scope>NUCLEOTIDE SEQUENCE [LARGE SCALE GENOMIC DNA]</scope>
    <source>
        <strain evidence="1 2">CBS 141442</strain>
    </source>
</reference>
<dbReference type="AlphaFoldDB" id="A0A1L0C0R5"/>
<gene>
    <name evidence="1" type="ORF">SAMEA4029010_CIC11G00000004360</name>
</gene>
<evidence type="ECO:0000313" key="1">
    <source>
        <dbReference type="EMBL" id="SGZ57091.1"/>
    </source>
</evidence>
<accession>A0A1L0C0R5</accession>
<keyword evidence="2" id="KW-1185">Reference proteome</keyword>
<sequence>MFSHSVGTAYAPLLSASSMGMGPLPASKGRRRQAKALLKSFFHRKDSGCRYEQPAFCGTGDTSSPHRRVRDRIRTAFQSWFPPKKCRLNSLNPSSTSRLLETANYSTAQGDYSPCSLSSSIATGCETDAGTWNQVRFCTQPTYASAPRYDEYSSSFILPADYSSFANEVLSVRIRVKDISISKLESIAEANEPDNYHKSDKYNESDETCVESCDSLSLPDSACLSCCEPRYYTANLDLNNSSSSSHFAGSFQESLPLKKIRKCPTPSLINASDSASVDSINPSYTAAMVSGSTAIDPELPLIAYFSLPEAEIFSEGWKESNVVVEISSAATDMWDDLNAFQNQRMKDDQNEEPKWAQQDYGDASEFQFGNYKCQQSFAKEFKKNVAEELANTTYSMMQAVDGVDRSKYIVDDEEFLENIYTESYFANLQN</sequence>
<dbReference type="EMBL" id="LT635761">
    <property type="protein sequence ID" value="SGZ57091.1"/>
    <property type="molecule type" value="Genomic_DNA"/>
</dbReference>
<name>A0A1L0C0R5_9ASCO</name>
<organism evidence="1 2">
    <name type="scientific">Sungouiella intermedia</name>
    <dbReference type="NCBI Taxonomy" id="45354"/>
    <lineage>
        <taxon>Eukaryota</taxon>
        <taxon>Fungi</taxon>
        <taxon>Dikarya</taxon>
        <taxon>Ascomycota</taxon>
        <taxon>Saccharomycotina</taxon>
        <taxon>Pichiomycetes</taxon>
        <taxon>Metschnikowiaceae</taxon>
        <taxon>Sungouiella</taxon>
    </lineage>
</organism>
<protein>
    <submittedName>
        <fullName evidence="1">CIC11C00000004360</fullName>
    </submittedName>
</protein>
<dbReference type="Proteomes" id="UP000182334">
    <property type="component" value="Chromosome VI"/>
</dbReference>
<evidence type="ECO:0000313" key="2">
    <source>
        <dbReference type="Proteomes" id="UP000182334"/>
    </source>
</evidence>